<protein>
    <submittedName>
        <fullName evidence="4">Disease resistance protein RGA3</fullName>
    </submittedName>
</protein>
<dbReference type="GO" id="GO:0006952">
    <property type="term" value="P:defense response"/>
    <property type="evidence" value="ECO:0007669"/>
    <property type="project" value="UniProtKB-KW"/>
</dbReference>
<dbReference type="PANTHER" id="PTHR36766">
    <property type="entry name" value="PLANT BROAD-SPECTRUM MILDEW RESISTANCE PROTEIN RPW8"/>
    <property type="match status" value="1"/>
</dbReference>
<feature type="domain" description="NB-ARC" evidence="2">
    <location>
        <begin position="17"/>
        <end position="168"/>
    </location>
</feature>
<dbReference type="GO" id="GO:0043531">
    <property type="term" value="F:ADP binding"/>
    <property type="evidence" value="ECO:0007669"/>
    <property type="project" value="InterPro"/>
</dbReference>
<dbReference type="PANTHER" id="PTHR36766:SF40">
    <property type="entry name" value="DISEASE RESISTANCE PROTEIN RGA3"/>
    <property type="match status" value="1"/>
</dbReference>
<evidence type="ECO:0000259" key="2">
    <source>
        <dbReference type="Pfam" id="PF00931"/>
    </source>
</evidence>
<dbReference type="AlphaFoldDB" id="A0AB40ARX9"/>
<dbReference type="Proteomes" id="UP001515500">
    <property type="component" value="Unplaced"/>
</dbReference>
<dbReference type="RefSeq" id="XP_039117627.1">
    <property type="nucleotide sequence ID" value="XM_039261693.1"/>
</dbReference>
<dbReference type="InterPro" id="IPR002182">
    <property type="entry name" value="NB-ARC"/>
</dbReference>
<evidence type="ECO:0000313" key="3">
    <source>
        <dbReference type="Proteomes" id="UP001515500"/>
    </source>
</evidence>
<evidence type="ECO:0000256" key="1">
    <source>
        <dbReference type="ARBA" id="ARBA00022821"/>
    </source>
</evidence>
<reference evidence="4" key="1">
    <citation type="submission" date="2025-08" db="UniProtKB">
        <authorList>
            <consortium name="RefSeq"/>
        </authorList>
    </citation>
    <scope>IDENTIFICATION</scope>
</reference>
<dbReference type="PRINTS" id="PR00364">
    <property type="entry name" value="DISEASERSIST"/>
</dbReference>
<keyword evidence="1" id="KW-0611">Plant defense</keyword>
<gene>
    <name evidence="4" type="primary">LOC120253362</name>
</gene>
<proteinExistence type="predicted"/>
<accession>A0AB40ARX9</accession>
<dbReference type="Pfam" id="PF00931">
    <property type="entry name" value="NB-ARC"/>
    <property type="match status" value="1"/>
</dbReference>
<dbReference type="FunFam" id="3.40.50.300:FF:001091">
    <property type="entry name" value="Probable disease resistance protein At1g61300"/>
    <property type="match status" value="1"/>
</dbReference>
<dbReference type="GeneID" id="120253362"/>
<dbReference type="Gene3D" id="3.40.50.300">
    <property type="entry name" value="P-loop containing nucleotide triphosphate hydrolases"/>
    <property type="match status" value="1"/>
</dbReference>
<keyword evidence="3" id="KW-1185">Reference proteome</keyword>
<organism evidence="3 4">
    <name type="scientific">Dioscorea cayennensis subsp. rotundata</name>
    <name type="common">White Guinea yam</name>
    <name type="synonym">Dioscorea rotundata</name>
    <dbReference type="NCBI Taxonomy" id="55577"/>
    <lineage>
        <taxon>Eukaryota</taxon>
        <taxon>Viridiplantae</taxon>
        <taxon>Streptophyta</taxon>
        <taxon>Embryophyta</taxon>
        <taxon>Tracheophyta</taxon>
        <taxon>Spermatophyta</taxon>
        <taxon>Magnoliopsida</taxon>
        <taxon>Liliopsida</taxon>
        <taxon>Dioscoreales</taxon>
        <taxon>Dioscoreaceae</taxon>
        <taxon>Dioscorea</taxon>
    </lineage>
</organism>
<name>A0AB40ARX9_DIOCR</name>
<evidence type="ECO:0000313" key="4">
    <source>
        <dbReference type="RefSeq" id="XP_039117627.1"/>
    </source>
</evidence>
<sequence>MKIKSKLCRSSIRDHFEEKVTVVSIVGMGGLGKTTLAQLVYGDKNVESHFQLRIWVCVSDDFNVAKIAKNIILAATEKSYDHTNMEVLQRDLRQLLGQKRYLLVLDDVWNEYHQKWNELKCLLVDGGEGSIILVTTRKENCSRIMGAKESYLLQGLSEERSWALFEGTGILRVLDFG</sequence>
<dbReference type="InterPro" id="IPR027417">
    <property type="entry name" value="P-loop_NTPase"/>
</dbReference>
<dbReference type="SUPFAM" id="SSF52540">
    <property type="entry name" value="P-loop containing nucleoside triphosphate hydrolases"/>
    <property type="match status" value="1"/>
</dbReference>